<dbReference type="OrthoDB" id="6485510at2759"/>
<keyword evidence="4 13" id="KW-0812">Transmembrane</keyword>
<evidence type="ECO:0000313" key="14">
    <source>
        <dbReference type="EMBL" id="CAG8690051.1"/>
    </source>
</evidence>
<evidence type="ECO:0000256" key="2">
    <source>
        <dbReference type="ARBA" id="ARBA00005377"/>
    </source>
</evidence>
<reference evidence="14" key="1">
    <citation type="submission" date="2021-06" db="EMBL/GenBank/DDBJ databases">
        <authorList>
            <person name="Kallberg Y."/>
            <person name="Tangrot J."/>
            <person name="Rosling A."/>
        </authorList>
    </citation>
    <scope>NUCLEOTIDE SEQUENCE</scope>
    <source>
        <strain evidence="14">FL966</strain>
    </source>
</reference>
<evidence type="ECO:0000256" key="1">
    <source>
        <dbReference type="ARBA" id="ARBA00004477"/>
    </source>
</evidence>
<protein>
    <submittedName>
        <fullName evidence="14">19705_t:CDS:1</fullName>
    </submittedName>
</protein>
<keyword evidence="3" id="KW-0444">Lipid biosynthesis</keyword>
<keyword evidence="10 13" id="KW-0472">Membrane</keyword>
<name>A0A9N9HGZ9_9GLOM</name>
<dbReference type="InterPro" id="IPR005352">
    <property type="entry name" value="Erg28"/>
</dbReference>
<evidence type="ECO:0000256" key="9">
    <source>
        <dbReference type="ARBA" id="ARBA00023098"/>
    </source>
</evidence>
<dbReference type="GO" id="GO:0005789">
    <property type="term" value="C:endoplasmic reticulum membrane"/>
    <property type="evidence" value="ECO:0007669"/>
    <property type="project" value="UniProtKB-SubCell"/>
</dbReference>
<dbReference type="PANTHER" id="PTHR15451:SF19">
    <property type="entry name" value="ERGOSTEROL BIOSYNTHETIC PROTEIN 28 HOMOLOG"/>
    <property type="match status" value="1"/>
</dbReference>
<comment type="similarity">
    <text evidence="2">Belongs to the ERG28 family.</text>
</comment>
<accession>A0A9N9HGZ9</accession>
<organism evidence="14 15">
    <name type="scientific">Cetraspora pellucida</name>
    <dbReference type="NCBI Taxonomy" id="1433469"/>
    <lineage>
        <taxon>Eukaryota</taxon>
        <taxon>Fungi</taxon>
        <taxon>Fungi incertae sedis</taxon>
        <taxon>Mucoromycota</taxon>
        <taxon>Glomeromycotina</taxon>
        <taxon>Glomeromycetes</taxon>
        <taxon>Diversisporales</taxon>
        <taxon>Gigasporaceae</taxon>
        <taxon>Cetraspora</taxon>
    </lineage>
</organism>
<comment type="subcellular location">
    <subcellularLocation>
        <location evidence="1">Endoplasmic reticulum membrane</location>
        <topology evidence="1">Multi-pass membrane protein</topology>
    </subcellularLocation>
</comment>
<evidence type="ECO:0000256" key="12">
    <source>
        <dbReference type="ARBA" id="ARBA00023221"/>
    </source>
</evidence>
<keyword evidence="12" id="KW-0753">Steroid metabolism</keyword>
<feature type="transmembrane region" description="Helical" evidence="13">
    <location>
        <begin position="82"/>
        <end position="101"/>
    </location>
</feature>
<evidence type="ECO:0000313" key="15">
    <source>
        <dbReference type="Proteomes" id="UP000789759"/>
    </source>
</evidence>
<keyword evidence="5" id="KW-0256">Endoplasmic reticulum</keyword>
<evidence type="ECO:0000256" key="6">
    <source>
        <dbReference type="ARBA" id="ARBA00022955"/>
    </source>
</evidence>
<evidence type="ECO:0000256" key="7">
    <source>
        <dbReference type="ARBA" id="ARBA00022989"/>
    </source>
</evidence>
<keyword evidence="8" id="KW-0756">Sterol biosynthesis</keyword>
<evidence type="ECO:0000256" key="11">
    <source>
        <dbReference type="ARBA" id="ARBA00023166"/>
    </source>
</evidence>
<evidence type="ECO:0000256" key="4">
    <source>
        <dbReference type="ARBA" id="ARBA00022692"/>
    </source>
</evidence>
<dbReference type="EMBL" id="CAJVQA010009797">
    <property type="protein sequence ID" value="CAG8690051.1"/>
    <property type="molecule type" value="Genomic_DNA"/>
</dbReference>
<keyword evidence="11" id="KW-1207">Sterol metabolism</keyword>
<evidence type="ECO:0000256" key="10">
    <source>
        <dbReference type="ARBA" id="ARBA00023136"/>
    </source>
</evidence>
<dbReference type="Pfam" id="PF03694">
    <property type="entry name" value="Erg28"/>
    <property type="match status" value="1"/>
</dbReference>
<dbReference type="PANTHER" id="PTHR15451">
    <property type="entry name" value="ERGOSTEROL BIOSYNTHETIC PROTEIN 28-RELATED"/>
    <property type="match status" value="1"/>
</dbReference>
<dbReference type="Proteomes" id="UP000789759">
    <property type="component" value="Unassembled WGS sequence"/>
</dbReference>
<proteinExistence type="inferred from homology"/>
<evidence type="ECO:0000256" key="5">
    <source>
        <dbReference type="ARBA" id="ARBA00022824"/>
    </source>
</evidence>
<keyword evidence="6" id="KW-0752">Steroid biosynthesis</keyword>
<feature type="transmembrane region" description="Helical" evidence="13">
    <location>
        <begin position="12"/>
        <end position="32"/>
    </location>
</feature>
<sequence length="131" mass="14967">MPTYLPQSSDYLPYWILFVSILAIFNTIQNFITLSLTKQVYNAKPEQVTELSSRLSGIWTFTSAVIRFYASYNINNKEIYQIALWSYVIAFFHFASEFLYFKSAKVGPGPLSPIIASPIHQRLAVKCVNSP</sequence>
<keyword evidence="15" id="KW-1185">Reference proteome</keyword>
<dbReference type="GO" id="GO:0016126">
    <property type="term" value="P:sterol biosynthetic process"/>
    <property type="evidence" value="ECO:0007669"/>
    <property type="project" value="UniProtKB-KW"/>
</dbReference>
<dbReference type="AlphaFoldDB" id="A0A9N9HGZ9"/>
<evidence type="ECO:0000256" key="8">
    <source>
        <dbReference type="ARBA" id="ARBA00023011"/>
    </source>
</evidence>
<keyword evidence="7 13" id="KW-1133">Transmembrane helix</keyword>
<dbReference type="GO" id="GO:0030674">
    <property type="term" value="F:protein-macromolecule adaptor activity"/>
    <property type="evidence" value="ECO:0007669"/>
    <property type="project" value="TreeGrafter"/>
</dbReference>
<evidence type="ECO:0000256" key="13">
    <source>
        <dbReference type="SAM" id="Phobius"/>
    </source>
</evidence>
<evidence type="ECO:0000256" key="3">
    <source>
        <dbReference type="ARBA" id="ARBA00022516"/>
    </source>
</evidence>
<gene>
    <name evidence="14" type="ORF">CPELLU_LOCUS11247</name>
</gene>
<keyword evidence="9" id="KW-0443">Lipid metabolism</keyword>
<comment type="caution">
    <text evidence="14">The sequence shown here is derived from an EMBL/GenBank/DDBJ whole genome shotgun (WGS) entry which is preliminary data.</text>
</comment>